<reference evidence="1" key="1">
    <citation type="journal article" date="2014" name="Front. Microbiol.">
        <title>High frequency of phylogenetically diverse reductive dehalogenase-homologous genes in deep subseafloor sedimentary metagenomes.</title>
        <authorList>
            <person name="Kawai M."/>
            <person name="Futagami T."/>
            <person name="Toyoda A."/>
            <person name="Takaki Y."/>
            <person name="Nishi S."/>
            <person name="Hori S."/>
            <person name="Arai W."/>
            <person name="Tsubouchi T."/>
            <person name="Morono Y."/>
            <person name="Uchiyama I."/>
            <person name="Ito T."/>
            <person name="Fujiyama A."/>
            <person name="Inagaki F."/>
            <person name="Takami H."/>
        </authorList>
    </citation>
    <scope>NUCLEOTIDE SEQUENCE</scope>
    <source>
        <strain evidence="1">Expedition CK06-06</strain>
    </source>
</reference>
<name>X1V5J8_9ZZZZ</name>
<accession>X1V5J8</accession>
<gene>
    <name evidence="1" type="ORF">S12H4_52825</name>
</gene>
<evidence type="ECO:0000313" key="1">
    <source>
        <dbReference type="EMBL" id="GAJ11037.1"/>
    </source>
</evidence>
<proteinExistence type="predicted"/>
<organism evidence="1">
    <name type="scientific">marine sediment metagenome</name>
    <dbReference type="NCBI Taxonomy" id="412755"/>
    <lineage>
        <taxon>unclassified sequences</taxon>
        <taxon>metagenomes</taxon>
        <taxon>ecological metagenomes</taxon>
    </lineage>
</organism>
<comment type="caution">
    <text evidence="1">The sequence shown here is derived from an EMBL/GenBank/DDBJ whole genome shotgun (WGS) entry which is preliminary data.</text>
</comment>
<sequence length="72" mass="8461">MTMPMCKQCGNEYPKVSQHKLCWDCAMKNMADATKQMKSKSGPIYEKWKKAREEYIIAEADKLKEIREVTEE</sequence>
<dbReference type="EMBL" id="BARW01033557">
    <property type="protein sequence ID" value="GAJ11037.1"/>
    <property type="molecule type" value="Genomic_DNA"/>
</dbReference>
<protein>
    <submittedName>
        <fullName evidence="1">Uncharacterized protein</fullName>
    </submittedName>
</protein>
<dbReference type="AlphaFoldDB" id="X1V5J8"/>